<feature type="transmembrane region" description="Helical" evidence="4">
    <location>
        <begin position="248"/>
        <end position="270"/>
    </location>
</feature>
<feature type="transmembrane region" description="Helical" evidence="4">
    <location>
        <begin position="84"/>
        <end position="105"/>
    </location>
</feature>
<accession>A0A8E2E9P8</accession>
<keyword evidence="4" id="KW-0812">Transmembrane</keyword>
<evidence type="ECO:0000256" key="3">
    <source>
        <dbReference type="SAM" id="MobiDB-lite"/>
    </source>
</evidence>
<dbReference type="SUPFAM" id="SSF103473">
    <property type="entry name" value="MFS general substrate transporter"/>
    <property type="match status" value="1"/>
</dbReference>
<sequence length="448" mass="46224">MSTTTETEIELQIPTTLPHRPTSRSPGHEPDPDSAFVTTAIPNGGYGWTIVAACSLLTFWFNGLSGSWGVLQTALLSSSLPHTSASTISFVGSLALGCIVAFGLIGIRLMRWFGARTIALLGVTLLGAGEIASGFTTSNIGGLFGTSGVLVGVGTCLLYGASNMLPTQYFSSKLGLANGLVKLGGGLGASILSIVLEAFIRKVGIAWAFRALGLLTLATGIPAACLIRERAPIRDVPFIELSMFRSPPFTAVFIAGALATFALFVPPYFLPMFAQSIGLSSGTGAALVAGFNFCTAIGRFAAGPLCDAIGPVNMFLITMLLNAVSMLAIWPASDTLGPLVLFAMLNGIANGAFFTTMPTVVASMFGPGRAAVAMGMAITGWTGGYLMGAPIAGYLLQMAGGTEVGGGKGFGVGVYRPAIFYAGGVALAASIFVLIARMRMETKLIKRV</sequence>
<dbReference type="PANTHER" id="PTHR11360">
    <property type="entry name" value="MONOCARBOXYLATE TRANSPORTER"/>
    <property type="match status" value="1"/>
</dbReference>
<dbReference type="EMBL" id="KV744985">
    <property type="protein sequence ID" value="OCK79860.1"/>
    <property type="molecule type" value="Genomic_DNA"/>
</dbReference>
<feature type="transmembrane region" description="Helical" evidence="4">
    <location>
        <begin position="377"/>
        <end position="398"/>
    </location>
</feature>
<evidence type="ECO:0000256" key="2">
    <source>
        <dbReference type="ARBA" id="ARBA00006727"/>
    </source>
</evidence>
<feature type="transmembrane region" description="Helical" evidence="4">
    <location>
        <begin position="141"/>
        <end position="159"/>
    </location>
</feature>
<keyword evidence="4" id="KW-1133">Transmembrane helix</keyword>
<keyword evidence="4" id="KW-0472">Membrane</keyword>
<comment type="subcellular location">
    <subcellularLocation>
        <location evidence="1">Membrane</location>
        <topology evidence="1">Multi-pass membrane protein</topology>
    </subcellularLocation>
</comment>
<feature type="transmembrane region" description="Helical" evidence="4">
    <location>
        <begin position="339"/>
        <end position="365"/>
    </location>
</feature>
<evidence type="ECO:0000256" key="1">
    <source>
        <dbReference type="ARBA" id="ARBA00004141"/>
    </source>
</evidence>
<feature type="transmembrane region" description="Helical" evidence="4">
    <location>
        <begin position="418"/>
        <end position="436"/>
    </location>
</feature>
<keyword evidence="7" id="KW-1185">Reference proteome</keyword>
<feature type="transmembrane region" description="Helical" evidence="4">
    <location>
        <begin position="206"/>
        <end position="227"/>
    </location>
</feature>
<dbReference type="Proteomes" id="UP000250266">
    <property type="component" value="Unassembled WGS sequence"/>
</dbReference>
<dbReference type="PANTHER" id="PTHR11360:SF305">
    <property type="entry name" value="MAJOR FACILITATOR SUPERFAMILY (MFS) PROFILE DOMAIN-CONTAINING PROTEIN"/>
    <property type="match status" value="1"/>
</dbReference>
<dbReference type="AlphaFoldDB" id="A0A8E2E9P8"/>
<evidence type="ECO:0000259" key="5">
    <source>
        <dbReference type="PROSITE" id="PS50850"/>
    </source>
</evidence>
<feature type="transmembrane region" description="Helical" evidence="4">
    <location>
        <begin position="282"/>
        <end position="302"/>
    </location>
</feature>
<comment type="similarity">
    <text evidence="2">Belongs to the major facilitator superfamily. Monocarboxylate porter (TC 2.A.1.13) family.</text>
</comment>
<gene>
    <name evidence="6" type="ORF">K432DRAFT_382713</name>
</gene>
<evidence type="ECO:0000256" key="4">
    <source>
        <dbReference type="SAM" id="Phobius"/>
    </source>
</evidence>
<evidence type="ECO:0000313" key="7">
    <source>
        <dbReference type="Proteomes" id="UP000250266"/>
    </source>
</evidence>
<dbReference type="InterPro" id="IPR011701">
    <property type="entry name" value="MFS"/>
</dbReference>
<dbReference type="InterPro" id="IPR036259">
    <property type="entry name" value="MFS_trans_sf"/>
</dbReference>
<reference evidence="6 7" key="1">
    <citation type="journal article" date="2016" name="Nat. Commun.">
        <title>Ectomycorrhizal ecology is imprinted in the genome of the dominant symbiotic fungus Cenococcum geophilum.</title>
        <authorList>
            <consortium name="DOE Joint Genome Institute"/>
            <person name="Peter M."/>
            <person name="Kohler A."/>
            <person name="Ohm R.A."/>
            <person name="Kuo A."/>
            <person name="Krutzmann J."/>
            <person name="Morin E."/>
            <person name="Arend M."/>
            <person name="Barry K.W."/>
            <person name="Binder M."/>
            <person name="Choi C."/>
            <person name="Clum A."/>
            <person name="Copeland A."/>
            <person name="Grisel N."/>
            <person name="Haridas S."/>
            <person name="Kipfer T."/>
            <person name="LaButti K."/>
            <person name="Lindquist E."/>
            <person name="Lipzen A."/>
            <person name="Maire R."/>
            <person name="Meier B."/>
            <person name="Mihaltcheva S."/>
            <person name="Molinier V."/>
            <person name="Murat C."/>
            <person name="Poggeler S."/>
            <person name="Quandt C.A."/>
            <person name="Sperisen C."/>
            <person name="Tritt A."/>
            <person name="Tisserant E."/>
            <person name="Crous P.W."/>
            <person name="Henrissat B."/>
            <person name="Nehls U."/>
            <person name="Egli S."/>
            <person name="Spatafora J.W."/>
            <person name="Grigoriev I.V."/>
            <person name="Martin F.M."/>
        </authorList>
    </citation>
    <scope>NUCLEOTIDE SEQUENCE [LARGE SCALE GENOMIC DNA]</scope>
    <source>
        <strain evidence="6 7">CBS 459.81</strain>
    </source>
</reference>
<feature type="domain" description="Major facilitator superfamily (MFS) profile" evidence="5">
    <location>
        <begin position="248"/>
        <end position="448"/>
    </location>
</feature>
<evidence type="ECO:0000313" key="6">
    <source>
        <dbReference type="EMBL" id="OCK79860.1"/>
    </source>
</evidence>
<feature type="transmembrane region" description="Helical" evidence="4">
    <location>
        <begin position="314"/>
        <end position="333"/>
    </location>
</feature>
<dbReference type="PROSITE" id="PS50850">
    <property type="entry name" value="MFS"/>
    <property type="match status" value="1"/>
</dbReference>
<organism evidence="6 7">
    <name type="scientific">Lepidopterella palustris CBS 459.81</name>
    <dbReference type="NCBI Taxonomy" id="1314670"/>
    <lineage>
        <taxon>Eukaryota</taxon>
        <taxon>Fungi</taxon>
        <taxon>Dikarya</taxon>
        <taxon>Ascomycota</taxon>
        <taxon>Pezizomycotina</taxon>
        <taxon>Dothideomycetes</taxon>
        <taxon>Pleosporomycetidae</taxon>
        <taxon>Mytilinidiales</taxon>
        <taxon>Argynnaceae</taxon>
        <taxon>Lepidopterella</taxon>
    </lineage>
</organism>
<dbReference type="Gene3D" id="1.20.1250.20">
    <property type="entry name" value="MFS general substrate transporter like domains"/>
    <property type="match status" value="2"/>
</dbReference>
<feature type="transmembrane region" description="Helical" evidence="4">
    <location>
        <begin position="180"/>
        <end position="200"/>
    </location>
</feature>
<protein>
    <submittedName>
        <fullName evidence="6">MFS transporter, MCP family, solute carrier family 16, member 10</fullName>
    </submittedName>
</protein>
<dbReference type="Pfam" id="PF07690">
    <property type="entry name" value="MFS_1"/>
    <property type="match status" value="1"/>
</dbReference>
<dbReference type="OrthoDB" id="6499973at2759"/>
<dbReference type="GO" id="GO:0016020">
    <property type="term" value="C:membrane"/>
    <property type="evidence" value="ECO:0007669"/>
    <property type="project" value="UniProtKB-SubCell"/>
</dbReference>
<dbReference type="InterPro" id="IPR050327">
    <property type="entry name" value="Proton-linked_MCT"/>
</dbReference>
<dbReference type="InterPro" id="IPR020846">
    <property type="entry name" value="MFS_dom"/>
</dbReference>
<name>A0A8E2E9P8_9PEZI</name>
<proteinExistence type="inferred from homology"/>
<dbReference type="GO" id="GO:0022857">
    <property type="term" value="F:transmembrane transporter activity"/>
    <property type="evidence" value="ECO:0007669"/>
    <property type="project" value="InterPro"/>
</dbReference>
<feature type="transmembrane region" description="Helical" evidence="4">
    <location>
        <begin position="46"/>
        <end position="64"/>
    </location>
</feature>
<feature type="region of interest" description="Disordered" evidence="3">
    <location>
        <begin position="1"/>
        <end position="34"/>
    </location>
</feature>
<feature type="transmembrane region" description="Helical" evidence="4">
    <location>
        <begin position="117"/>
        <end position="135"/>
    </location>
</feature>